<keyword evidence="1" id="KW-0472">Membrane</keyword>
<sequence length="98" mass="11251">MAGYYGSMSVVLKNNKTLLGEKKRNTRKEYLNIKEVATDDPNKASSELLNEIRSKIQKENKKRKKTQIVIAILSLVITILVIYAMTRIEWVGIRVITQ</sequence>
<evidence type="ECO:0000313" key="3">
    <source>
        <dbReference type="Proteomes" id="UP000817854"/>
    </source>
</evidence>
<evidence type="ECO:0000256" key="1">
    <source>
        <dbReference type="SAM" id="Phobius"/>
    </source>
</evidence>
<keyword evidence="3" id="KW-1185">Reference proteome</keyword>
<organism evidence="2 3">
    <name type="scientific">Flavobacterium jejuense</name>
    <dbReference type="NCBI Taxonomy" id="1544455"/>
    <lineage>
        <taxon>Bacteria</taxon>
        <taxon>Pseudomonadati</taxon>
        <taxon>Bacteroidota</taxon>
        <taxon>Flavobacteriia</taxon>
        <taxon>Flavobacteriales</taxon>
        <taxon>Flavobacteriaceae</taxon>
        <taxon>Flavobacterium</taxon>
    </lineage>
</organism>
<dbReference type="Proteomes" id="UP000817854">
    <property type="component" value="Unassembled WGS sequence"/>
</dbReference>
<reference evidence="2" key="1">
    <citation type="submission" date="2019-05" db="EMBL/GenBank/DDBJ databases">
        <authorList>
            <person name="Lianzixin W."/>
        </authorList>
    </citation>
    <scope>NUCLEOTIDE SEQUENCE</scope>
    <source>
        <strain evidence="2">EC11</strain>
    </source>
</reference>
<reference evidence="2" key="2">
    <citation type="submission" date="2020-02" db="EMBL/GenBank/DDBJ databases">
        <title>Flavobacterium profundi sp. nov., isolated from a deep-sea seamount.</title>
        <authorList>
            <person name="Zhang D.-C."/>
        </authorList>
    </citation>
    <scope>NUCLEOTIDE SEQUENCE</scope>
    <source>
        <strain evidence="2">EC11</strain>
    </source>
</reference>
<proteinExistence type="predicted"/>
<accession>A0ABX0INB1</accession>
<dbReference type="RefSeq" id="WP_140961103.1">
    <property type="nucleotide sequence ID" value="NZ_VEVQ02000003.1"/>
</dbReference>
<feature type="transmembrane region" description="Helical" evidence="1">
    <location>
        <begin position="68"/>
        <end position="86"/>
    </location>
</feature>
<gene>
    <name evidence="2" type="ORF">FIA58_005825</name>
</gene>
<comment type="caution">
    <text evidence="2">The sequence shown here is derived from an EMBL/GenBank/DDBJ whole genome shotgun (WGS) entry which is preliminary data.</text>
</comment>
<protein>
    <submittedName>
        <fullName evidence="2">Uncharacterized protein</fullName>
    </submittedName>
</protein>
<evidence type="ECO:0000313" key="2">
    <source>
        <dbReference type="EMBL" id="NHN25193.1"/>
    </source>
</evidence>
<dbReference type="EMBL" id="VEVQ02000003">
    <property type="protein sequence ID" value="NHN25193.1"/>
    <property type="molecule type" value="Genomic_DNA"/>
</dbReference>
<keyword evidence="1" id="KW-0812">Transmembrane</keyword>
<name>A0ABX0INB1_9FLAO</name>
<keyword evidence="1" id="KW-1133">Transmembrane helix</keyword>